<evidence type="ECO:0000256" key="2">
    <source>
        <dbReference type="ARBA" id="ARBA00022448"/>
    </source>
</evidence>
<proteinExistence type="inferred from homology"/>
<gene>
    <name evidence="9" type="ORF">JOF44_002610</name>
</gene>
<feature type="transmembrane region" description="Helical" evidence="7">
    <location>
        <begin position="181"/>
        <end position="208"/>
    </location>
</feature>
<protein>
    <submittedName>
        <fullName evidence="9">Multiple sugar transport system permease protein</fullName>
    </submittedName>
</protein>
<evidence type="ECO:0000256" key="3">
    <source>
        <dbReference type="ARBA" id="ARBA00022475"/>
    </source>
</evidence>
<evidence type="ECO:0000313" key="10">
    <source>
        <dbReference type="Proteomes" id="UP000698222"/>
    </source>
</evidence>
<name>A0ABS4YMS8_9MICO</name>
<dbReference type="SUPFAM" id="SSF160964">
    <property type="entry name" value="MalF N-terminal region-like"/>
    <property type="match status" value="1"/>
</dbReference>
<evidence type="ECO:0000256" key="5">
    <source>
        <dbReference type="ARBA" id="ARBA00022989"/>
    </source>
</evidence>
<dbReference type="Pfam" id="PF00528">
    <property type="entry name" value="BPD_transp_1"/>
    <property type="match status" value="1"/>
</dbReference>
<feature type="transmembrane region" description="Helical" evidence="7">
    <location>
        <begin position="37"/>
        <end position="59"/>
    </location>
</feature>
<evidence type="ECO:0000256" key="4">
    <source>
        <dbReference type="ARBA" id="ARBA00022692"/>
    </source>
</evidence>
<dbReference type="PANTHER" id="PTHR30193:SF44">
    <property type="entry name" value="LACTOSE TRANSPORT SYSTEM PERMEASE PROTEIN LACF"/>
    <property type="match status" value="1"/>
</dbReference>
<feature type="transmembrane region" description="Helical" evidence="7">
    <location>
        <begin position="133"/>
        <end position="153"/>
    </location>
</feature>
<dbReference type="InterPro" id="IPR051393">
    <property type="entry name" value="ABC_transporter_permease"/>
</dbReference>
<comment type="similarity">
    <text evidence="7">Belongs to the binding-protein-dependent transport system permease family.</text>
</comment>
<evidence type="ECO:0000256" key="1">
    <source>
        <dbReference type="ARBA" id="ARBA00004651"/>
    </source>
</evidence>
<feature type="domain" description="ABC transmembrane type-1" evidence="8">
    <location>
        <begin position="96"/>
        <end position="312"/>
    </location>
</feature>
<dbReference type="InterPro" id="IPR035906">
    <property type="entry name" value="MetI-like_sf"/>
</dbReference>
<comment type="subcellular location">
    <subcellularLocation>
        <location evidence="1 7">Cell membrane</location>
        <topology evidence="1 7">Multi-pass membrane protein</topology>
    </subcellularLocation>
</comment>
<keyword evidence="4 7" id="KW-0812">Transmembrane</keyword>
<comment type="caution">
    <text evidence="9">The sequence shown here is derived from an EMBL/GenBank/DDBJ whole genome shotgun (WGS) entry which is preliminary data.</text>
</comment>
<dbReference type="InterPro" id="IPR000515">
    <property type="entry name" value="MetI-like"/>
</dbReference>
<dbReference type="PROSITE" id="PS50928">
    <property type="entry name" value="ABC_TM1"/>
    <property type="match status" value="1"/>
</dbReference>
<evidence type="ECO:0000259" key="8">
    <source>
        <dbReference type="PROSITE" id="PS50928"/>
    </source>
</evidence>
<feature type="transmembrane region" description="Helical" evidence="7">
    <location>
        <begin position="291"/>
        <end position="311"/>
    </location>
</feature>
<dbReference type="Proteomes" id="UP000698222">
    <property type="component" value="Unassembled WGS sequence"/>
</dbReference>
<dbReference type="EMBL" id="JAGIOC010000001">
    <property type="protein sequence ID" value="MBP2409707.1"/>
    <property type="molecule type" value="Genomic_DNA"/>
</dbReference>
<evidence type="ECO:0000313" key="9">
    <source>
        <dbReference type="EMBL" id="MBP2409707.1"/>
    </source>
</evidence>
<feature type="transmembrane region" description="Helical" evidence="7">
    <location>
        <begin position="100"/>
        <end position="121"/>
    </location>
</feature>
<accession>A0ABS4YMS8</accession>
<dbReference type="SUPFAM" id="SSF161098">
    <property type="entry name" value="MetI-like"/>
    <property type="match status" value="1"/>
</dbReference>
<feature type="transmembrane region" description="Helical" evidence="7">
    <location>
        <begin position="229"/>
        <end position="253"/>
    </location>
</feature>
<evidence type="ECO:0000256" key="6">
    <source>
        <dbReference type="ARBA" id="ARBA00023136"/>
    </source>
</evidence>
<evidence type="ECO:0000256" key="7">
    <source>
        <dbReference type="RuleBase" id="RU363032"/>
    </source>
</evidence>
<keyword evidence="2 7" id="KW-0813">Transport</keyword>
<dbReference type="Gene3D" id="1.10.3720.10">
    <property type="entry name" value="MetI-like"/>
    <property type="match status" value="1"/>
</dbReference>
<dbReference type="PANTHER" id="PTHR30193">
    <property type="entry name" value="ABC TRANSPORTER PERMEASE PROTEIN"/>
    <property type="match status" value="1"/>
</dbReference>
<keyword evidence="5 7" id="KW-1133">Transmembrane helix</keyword>
<sequence length="321" mass="34243">MTSSSTTVAPATADAPAIDRAASRPQRRRGLRTHSPLSPWLLMAPALLAAIVFVLFPFLNTIVLSFTDAQPLVGGSFTGLQNYRDLLADPMFWVALRNCLLYVVGAVPPLVVLPLLLAMLVRKAVPGIGAIRTAVYTPVIASVVVTGLIWTWILDSRGLVNSVMSSLGVISSPIPFLTDEFLLLASSMIVTVWQGLGYYMVVYLAVLANVPTSLHEAAMMDGASPVRRFFTVTLPAMRTTMLLIGVISSLAAFRVFSEIFVLSGGTGGPGGRSSSLVMLIRESGTGLSGRLGYSSAISIVLFLLTVLLMIANLRLSSRKES</sequence>
<keyword evidence="9" id="KW-0762">Sugar transport</keyword>
<reference evidence="9 10" key="1">
    <citation type="submission" date="2021-03" db="EMBL/GenBank/DDBJ databases">
        <title>Sequencing the genomes of 1000 actinobacteria strains.</title>
        <authorList>
            <person name="Klenk H.-P."/>
        </authorList>
    </citation>
    <scope>NUCLEOTIDE SEQUENCE [LARGE SCALE GENOMIC DNA]</scope>
    <source>
        <strain evidence="9 10">DSM 14564</strain>
    </source>
</reference>
<keyword evidence="6 7" id="KW-0472">Membrane</keyword>
<keyword evidence="10" id="KW-1185">Reference proteome</keyword>
<keyword evidence="3" id="KW-1003">Cell membrane</keyword>
<dbReference type="CDD" id="cd06261">
    <property type="entry name" value="TM_PBP2"/>
    <property type="match status" value="1"/>
</dbReference>
<organism evidence="9 10">
    <name type="scientific">Brachybacterium fresconis</name>
    <dbReference type="NCBI Taxonomy" id="173363"/>
    <lineage>
        <taxon>Bacteria</taxon>
        <taxon>Bacillati</taxon>
        <taxon>Actinomycetota</taxon>
        <taxon>Actinomycetes</taxon>
        <taxon>Micrococcales</taxon>
        <taxon>Dermabacteraceae</taxon>
        <taxon>Brachybacterium</taxon>
    </lineage>
</organism>
<dbReference type="RefSeq" id="WP_209892145.1">
    <property type="nucleotide sequence ID" value="NZ_BAAAJV010000006.1"/>
</dbReference>